<keyword evidence="3" id="KW-1185">Reference proteome</keyword>
<dbReference type="AlphaFoldDB" id="A0AAD1WUS2"/>
<dbReference type="InterPro" id="IPR004244">
    <property type="entry name" value="Transposase_22"/>
</dbReference>
<evidence type="ECO:0000313" key="3">
    <source>
        <dbReference type="Proteomes" id="UP001295444"/>
    </source>
</evidence>
<protein>
    <submittedName>
        <fullName evidence="2">Uncharacterized protein</fullName>
    </submittedName>
</protein>
<organism evidence="2 3">
    <name type="scientific">Pelobates cultripes</name>
    <name type="common">Western spadefoot toad</name>
    <dbReference type="NCBI Taxonomy" id="61616"/>
    <lineage>
        <taxon>Eukaryota</taxon>
        <taxon>Metazoa</taxon>
        <taxon>Chordata</taxon>
        <taxon>Craniata</taxon>
        <taxon>Vertebrata</taxon>
        <taxon>Euteleostomi</taxon>
        <taxon>Amphibia</taxon>
        <taxon>Batrachia</taxon>
        <taxon>Anura</taxon>
        <taxon>Pelobatoidea</taxon>
        <taxon>Pelobatidae</taxon>
        <taxon>Pelobates</taxon>
    </lineage>
</organism>
<evidence type="ECO:0000256" key="1">
    <source>
        <dbReference type="SAM" id="MobiDB-lite"/>
    </source>
</evidence>
<accession>A0AAD1WUS2</accession>
<dbReference type="PANTHER" id="PTHR11505">
    <property type="entry name" value="L1 TRANSPOSABLE ELEMENT-RELATED"/>
    <property type="match status" value="1"/>
</dbReference>
<proteinExistence type="predicted"/>
<feature type="region of interest" description="Disordered" evidence="1">
    <location>
        <begin position="227"/>
        <end position="254"/>
    </location>
</feature>
<dbReference type="Gene3D" id="3.30.70.1820">
    <property type="entry name" value="L1 transposable element, RRM domain"/>
    <property type="match status" value="1"/>
</dbReference>
<sequence>MLAEIRTTIREEIMEVRRDLTALEHRVEDLEPERTQTLQHQQATDMAATRQGNVLLDLVEDLDNRGWRNNNRIKGLPESTGEALQELLTGLFTHILGDRALDDYGIERAHIVLRPPSAEGPPRDVICCLLSFAIKDMLMKETRAQQSITYMDAQVSLFQDLSTFTLEAKRAFRPLTTLMLERRIPYNGGFPFSLQAKVGNSWHIIRWPANVPSCAPPASPLYWSPIGSWKDRRNNDANQESAWERRGGPDGPEE</sequence>
<reference evidence="2" key="1">
    <citation type="submission" date="2022-03" db="EMBL/GenBank/DDBJ databases">
        <authorList>
            <person name="Alioto T."/>
            <person name="Alioto T."/>
            <person name="Gomez Garrido J."/>
        </authorList>
    </citation>
    <scope>NUCLEOTIDE SEQUENCE</scope>
</reference>
<gene>
    <name evidence="2" type="ORF">PECUL_23A037563</name>
</gene>
<dbReference type="Proteomes" id="UP001295444">
    <property type="component" value="Chromosome 11"/>
</dbReference>
<evidence type="ECO:0000313" key="2">
    <source>
        <dbReference type="EMBL" id="CAH2322817.1"/>
    </source>
</evidence>
<dbReference type="EMBL" id="OW240922">
    <property type="protein sequence ID" value="CAH2322817.1"/>
    <property type="molecule type" value="Genomic_DNA"/>
</dbReference>
<name>A0AAD1WUS2_PELCU</name>